<name>A0A844ZEG9_9SPHN</name>
<keyword evidence="3" id="KW-1185">Reference proteome</keyword>
<accession>A0A844ZEG9</accession>
<dbReference type="Proteomes" id="UP000433104">
    <property type="component" value="Unassembled WGS sequence"/>
</dbReference>
<evidence type="ECO:0000313" key="2">
    <source>
        <dbReference type="EMBL" id="MXO85360.1"/>
    </source>
</evidence>
<reference evidence="2 3" key="1">
    <citation type="submission" date="2019-12" db="EMBL/GenBank/DDBJ databases">
        <title>Genomic-based taxomic classification of the family Erythrobacteraceae.</title>
        <authorList>
            <person name="Xu L."/>
        </authorList>
    </citation>
    <scope>NUCLEOTIDE SEQUENCE [LARGE SCALE GENOMIC DNA]</scope>
    <source>
        <strain evidence="2 3">MCCC 1A09962</strain>
    </source>
</reference>
<dbReference type="OrthoDB" id="9799894at2"/>
<dbReference type="EMBL" id="WTYW01000001">
    <property type="protein sequence ID" value="MXO85360.1"/>
    <property type="molecule type" value="Genomic_DNA"/>
</dbReference>
<gene>
    <name evidence="2" type="ORF">GRI38_04895</name>
</gene>
<dbReference type="RefSeq" id="WP_160681768.1">
    <property type="nucleotide sequence ID" value="NZ_WTYW01000001.1"/>
</dbReference>
<dbReference type="PIRSF" id="PIRSF032131">
    <property type="entry name" value="UCP032131"/>
    <property type="match status" value="1"/>
</dbReference>
<dbReference type="Pfam" id="PF06676">
    <property type="entry name" value="DUF1178"/>
    <property type="match status" value="1"/>
</dbReference>
<sequence>MIVFDLNCLNGHRFEAWFRSSSDFTEQQARNLVTCPQCGIEKVEKAPMAPAVPVKGNRATHKDVEQRSRDAESAPKDSEPSLPVAKSAVPNLPPEVKQKFEAAVRQFAKAQSEVLKKSEWVGDKFADASRKIHYGEASDKPIHGKATAKEARELLEEGISIAPIIVPFAPPDEVN</sequence>
<feature type="compositionally biased region" description="Basic and acidic residues" evidence="1">
    <location>
        <begin position="60"/>
        <end position="79"/>
    </location>
</feature>
<dbReference type="AlphaFoldDB" id="A0A844ZEG9"/>
<evidence type="ECO:0000256" key="1">
    <source>
        <dbReference type="SAM" id="MobiDB-lite"/>
    </source>
</evidence>
<protein>
    <submittedName>
        <fullName evidence="2">DUF1178 family protein</fullName>
    </submittedName>
</protein>
<proteinExistence type="predicted"/>
<organism evidence="2 3">
    <name type="scientific">Parapontixanthobacter aurantiacus</name>
    <dbReference type="NCBI Taxonomy" id="1463599"/>
    <lineage>
        <taxon>Bacteria</taxon>
        <taxon>Pseudomonadati</taxon>
        <taxon>Pseudomonadota</taxon>
        <taxon>Alphaproteobacteria</taxon>
        <taxon>Sphingomonadales</taxon>
        <taxon>Erythrobacteraceae</taxon>
        <taxon>Parapontixanthobacter</taxon>
    </lineage>
</organism>
<comment type="caution">
    <text evidence="2">The sequence shown here is derived from an EMBL/GenBank/DDBJ whole genome shotgun (WGS) entry which is preliminary data.</text>
</comment>
<feature type="region of interest" description="Disordered" evidence="1">
    <location>
        <begin position="49"/>
        <end position="90"/>
    </location>
</feature>
<evidence type="ECO:0000313" key="3">
    <source>
        <dbReference type="Proteomes" id="UP000433104"/>
    </source>
</evidence>
<dbReference type="InterPro" id="IPR009562">
    <property type="entry name" value="DUF1178"/>
</dbReference>